<keyword evidence="8" id="KW-0325">Glycoprotein</keyword>
<keyword evidence="13" id="KW-1185">Reference proteome</keyword>
<evidence type="ECO:0000256" key="3">
    <source>
        <dbReference type="ARBA" id="ARBA00022670"/>
    </source>
</evidence>
<dbReference type="FunFam" id="2.40.10.10:FF:000028">
    <property type="entry name" value="Serine protease easter"/>
    <property type="match status" value="1"/>
</dbReference>
<reference evidence="14" key="1">
    <citation type="submission" date="2025-08" db="UniProtKB">
        <authorList>
            <consortium name="RefSeq"/>
        </authorList>
    </citation>
    <scope>IDENTIFICATION</scope>
</reference>
<evidence type="ECO:0000313" key="14">
    <source>
        <dbReference type="RefSeq" id="XP_048261527.1"/>
    </source>
</evidence>
<dbReference type="Gene3D" id="3.30.1640.30">
    <property type="match status" value="2"/>
</dbReference>
<dbReference type="InterPro" id="IPR001314">
    <property type="entry name" value="Peptidase_S1A"/>
</dbReference>
<dbReference type="PROSITE" id="PS00134">
    <property type="entry name" value="TRYPSIN_HIS"/>
    <property type="match status" value="2"/>
</dbReference>
<evidence type="ECO:0000256" key="6">
    <source>
        <dbReference type="ARBA" id="ARBA00022825"/>
    </source>
</evidence>
<gene>
    <name evidence="14" type="primary">LOC100642242</name>
</gene>
<evidence type="ECO:0000256" key="9">
    <source>
        <dbReference type="ARBA" id="ARBA00024195"/>
    </source>
</evidence>
<evidence type="ECO:0000256" key="4">
    <source>
        <dbReference type="ARBA" id="ARBA00022729"/>
    </source>
</evidence>
<dbReference type="SMART" id="SM00680">
    <property type="entry name" value="CLIP"/>
    <property type="match status" value="2"/>
</dbReference>
<evidence type="ECO:0000256" key="7">
    <source>
        <dbReference type="ARBA" id="ARBA00023157"/>
    </source>
</evidence>
<feature type="chain" id="PRO_5039040694" evidence="10">
    <location>
        <begin position="27"/>
        <end position="764"/>
    </location>
</feature>
<keyword evidence="7" id="KW-1015">Disulfide bond</keyword>
<evidence type="ECO:0000313" key="13">
    <source>
        <dbReference type="Proteomes" id="UP000835206"/>
    </source>
</evidence>
<dbReference type="OrthoDB" id="7607028at2759"/>
<organism evidence="13 14">
    <name type="scientific">Bombus terrestris</name>
    <name type="common">Buff-tailed bumblebee</name>
    <name type="synonym">Apis terrestris</name>
    <dbReference type="NCBI Taxonomy" id="30195"/>
    <lineage>
        <taxon>Eukaryota</taxon>
        <taxon>Metazoa</taxon>
        <taxon>Ecdysozoa</taxon>
        <taxon>Arthropoda</taxon>
        <taxon>Hexapoda</taxon>
        <taxon>Insecta</taxon>
        <taxon>Pterygota</taxon>
        <taxon>Neoptera</taxon>
        <taxon>Endopterygota</taxon>
        <taxon>Hymenoptera</taxon>
        <taxon>Apocrita</taxon>
        <taxon>Aculeata</taxon>
        <taxon>Apoidea</taxon>
        <taxon>Anthophila</taxon>
        <taxon>Apidae</taxon>
        <taxon>Bombus</taxon>
        <taxon>Bombus</taxon>
    </lineage>
</organism>
<dbReference type="InterPro" id="IPR018114">
    <property type="entry name" value="TRYPSIN_HIS"/>
</dbReference>
<accession>A0A9C6W4N1</accession>
<proteinExistence type="inferred from homology"/>
<evidence type="ECO:0000256" key="8">
    <source>
        <dbReference type="ARBA" id="ARBA00023180"/>
    </source>
</evidence>
<dbReference type="KEGG" id="bter:100642242"/>
<dbReference type="PROSITE" id="PS50240">
    <property type="entry name" value="TRYPSIN_DOM"/>
    <property type="match status" value="2"/>
</dbReference>
<dbReference type="CDD" id="cd00190">
    <property type="entry name" value="Tryp_SPc"/>
    <property type="match status" value="2"/>
</dbReference>
<keyword evidence="3" id="KW-0645">Protease</keyword>
<dbReference type="GO" id="GO:0004252">
    <property type="term" value="F:serine-type endopeptidase activity"/>
    <property type="evidence" value="ECO:0007669"/>
    <property type="project" value="InterPro"/>
</dbReference>
<dbReference type="GO" id="GO:0005576">
    <property type="term" value="C:extracellular region"/>
    <property type="evidence" value="ECO:0007669"/>
    <property type="project" value="UniProtKB-SubCell"/>
</dbReference>
<feature type="domain" description="Peptidase S1" evidence="11">
    <location>
        <begin position="523"/>
        <end position="764"/>
    </location>
</feature>
<feature type="domain" description="Clip" evidence="12">
    <location>
        <begin position="28"/>
        <end position="79"/>
    </location>
</feature>
<dbReference type="InterPro" id="IPR043504">
    <property type="entry name" value="Peptidase_S1_PA_chymotrypsin"/>
</dbReference>
<dbReference type="Proteomes" id="UP000835206">
    <property type="component" value="Chromosome 4"/>
</dbReference>
<dbReference type="PANTHER" id="PTHR24252:SF7">
    <property type="entry name" value="HYALIN"/>
    <property type="match status" value="1"/>
</dbReference>
<dbReference type="PROSITE" id="PS51888">
    <property type="entry name" value="CLIP"/>
    <property type="match status" value="2"/>
</dbReference>
<dbReference type="SUPFAM" id="SSF50494">
    <property type="entry name" value="Trypsin-like serine proteases"/>
    <property type="match status" value="2"/>
</dbReference>
<dbReference type="Pfam" id="PF12032">
    <property type="entry name" value="CLIP"/>
    <property type="match status" value="2"/>
</dbReference>
<evidence type="ECO:0000256" key="5">
    <source>
        <dbReference type="ARBA" id="ARBA00022801"/>
    </source>
</evidence>
<dbReference type="GO" id="GO:0006508">
    <property type="term" value="P:proteolysis"/>
    <property type="evidence" value="ECO:0007669"/>
    <property type="project" value="UniProtKB-KW"/>
</dbReference>
<sequence length="764" mass="85551">MTGFDILFACFVLIRLLDPLVHTVSAQECITPDNQEGTCLHFRRCQPLQEIQQTQDHAAADFFRQSLCPSNDNDQIYCCPNNPNKQKRGLLISIETKYKYRALRPPYCGFSNATHTRVVGGKPAKLGAWPWIAAVGFRNCSNPHWVTQWLCGGTLISTRHVLTAAHCADDDDLYVVRIGDLNLKRDDDGAHPIQIEVDSKLIHPDYSSESNNNDIAILKLKEDVPFSEYIYPICLPIEKSLRNKNFVGYNPFIAGWGALRFDEPYTNALMELQLPVVTNAVCEKAYEEFDVTITNKEICAGGDPRGGKDACGADSGGPLMIPQQFTYYQIGVVSSGHNCGVPDYPGIYSRVTSYLDDFIIPVLQNYYVNQKADARRRSGAMTHQGHNQVLRGKLEQLYHIFPRVVRTMTDWKMLFACLVLITLLHPLVHMVSAEECTTPNNQTDNCLNMKSCKPLQEIPQTQDHTATNFLRQSLCRYEGHDPIVCCPNDPNKEKRGILIETVYKYVPLRPPYCGFSNAAHTRVVDDKPAKLGAWPWMVALGFRNYTNPEAGPEWHCGGSLISTRHVLTAAHCAIRSDLYVVRIADLNLKRDDDGAHPIQMGFESKLIHPNYISGQHSHDIAILKLERDVPFSDYIRPICLPIEESLRNNNFVGYNAFVVGWGRLEFDGPYSDVLMEVQVPVLSTAECQQVYAGVSDKVICAGYAEGGKDACTGDSGVPLMIPQIFTFYEIGVVSYGYFCGLPGYPGVYTRVTSYLDSFILPALK</sequence>
<dbReference type="FunFam" id="2.40.10.10:FF:000015">
    <property type="entry name" value="Atrial natriuretic peptide-converting enzyme"/>
    <property type="match status" value="1"/>
</dbReference>
<evidence type="ECO:0000259" key="11">
    <source>
        <dbReference type="PROSITE" id="PS50240"/>
    </source>
</evidence>
<dbReference type="Gene3D" id="2.40.10.10">
    <property type="entry name" value="Trypsin-like serine proteases"/>
    <property type="match status" value="3"/>
</dbReference>
<dbReference type="FunFam" id="2.40.10.10:FF:000002">
    <property type="entry name" value="Transmembrane protease serine"/>
    <property type="match status" value="1"/>
</dbReference>
<keyword evidence="4 10" id="KW-0732">Signal</keyword>
<dbReference type="PANTHER" id="PTHR24252">
    <property type="entry name" value="ACROSIN-RELATED"/>
    <property type="match status" value="1"/>
</dbReference>
<dbReference type="Pfam" id="PF00089">
    <property type="entry name" value="Trypsin"/>
    <property type="match status" value="2"/>
</dbReference>
<feature type="domain" description="Clip" evidence="12">
    <location>
        <begin position="435"/>
        <end position="486"/>
    </location>
</feature>
<keyword evidence="5" id="KW-0378">Hydrolase</keyword>
<comment type="subcellular location">
    <subcellularLocation>
        <location evidence="1">Secreted</location>
    </subcellularLocation>
</comment>
<dbReference type="InterPro" id="IPR038565">
    <property type="entry name" value="CLIP_sf"/>
</dbReference>
<dbReference type="SMART" id="SM00020">
    <property type="entry name" value="Tryp_SPc"/>
    <property type="match status" value="2"/>
</dbReference>
<dbReference type="PRINTS" id="PR00722">
    <property type="entry name" value="CHYMOTRYPSIN"/>
</dbReference>
<protein>
    <submittedName>
        <fullName evidence="14">Uncharacterized protein LOC100642242</fullName>
    </submittedName>
</protein>
<dbReference type="GeneID" id="100642242"/>
<feature type="signal peptide" evidence="10">
    <location>
        <begin position="1"/>
        <end position="26"/>
    </location>
</feature>
<keyword evidence="2" id="KW-0964">Secreted</keyword>
<dbReference type="InterPro" id="IPR009003">
    <property type="entry name" value="Peptidase_S1_PA"/>
</dbReference>
<dbReference type="RefSeq" id="XP_048261527.1">
    <property type="nucleotide sequence ID" value="XM_048405570.1"/>
</dbReference>
<comment type="similarity">
    <text evidence="9">Belongs to the peptidase S1 family. CLIP subfamily.</text>
</comment>
<evidence type="ECO:0000256" key="1">
    <source>
        <dbReference type="ARBA" id="ARBA00004613"/>
    </source>
</evidence>
<feature type="domain" description="Peptidase S1" evidence="11">
    <location>
        <begin position="118"/>
        <end position="364"/>
    </location>
</feature>
<dbReference type="AlphaFoldDB" id="A0A9C6W4N1"/>
<evidence type="ECO:0000259" key="12">
    <source>
        <dbReference type="PROSITE" id="PS51888"/>
    </source>
</evidence>
<dbReference type="InterPro" id="IPR001254">
    <property type="entry name" value="Trypsin_dom"/>
</dbReference>
<dbReference type="InterPro" id="IPR022700">
    <property type="entry name" value="CLIP"/>
</dbReference>
<evidence type="ECO:0000256" key="2">
    <source>
        <dbReference type="ARBA" id="ARBA00022525"/>
    </source>
</evidence>
<name>A0A9C6W4N1_BOMTE</name>
<evidence type="ECO:0000256" key="10">
    <source>
        <dbReference type="SAM" id="SignalP"/>
    </source>
</evidence>
<keyword evidence="6" id="KW-0720">Serine protease</keyword>